<evidence type="ECO:0000256" key="7">
    <source>
        <dbReference type="SAM" id="SignalP"/>
    </source>
</evidence>
<dbReference type="Pfam" id="PF00743">
    <property type="entry name" value="FMO-like"/>
    <property type="match status" value="1"/>
</dbReference>
<evidence type="ECO:0000256" key="4">
    <source>
        <dbReference type="ARBA" id="ARBA00022857"/>
    </source>
</evidence>
<evidence type="ECO:0000256" key="2">
    <source>
        <dbReference type="ARBA" id="ARBA00022630"/>
    </source>
</evidence>
<dbReference type="AlphaFoldDB" id="A0A0D2KLP2"/>
<accession>A0A0D2KLP2</accession>
<dbReference type="GO" id="GO:0050660">
    <property type="term" value="F:flavin adenine dinucleotide binding"/>
    <property type="evidence" value="ECO:0007669"/>
    <property type="project" value="InterPro"/>
</dbReference>
<protein>
    <submittedName>
        <fullName evidence="8">Uncharacterized protein</fullName>
    </submittedName>
</protein>
<dbReference type="Gene3D" id="3.50.50.60">
    <property type="entry name" value="FAD/NAD(P)-binding domain"/>
    <property type="match status" value="2"/>
</dbReference>
<dbReference type="PANTHER" id="PTHR23023">
    <property type="entry name" value="DIMETHYLANILINE MONOOXYGENASE"/>
    <property type="match status" value="1"/>
</dbReference>
<dbReference type="OMA" id="ADPPALM"/>
<sequence length="544" mass="61253">MKISNFVLFVGISVISSFAEQIPLSYDASSTISEPEYHTFKRPVRRVAVIGAGVGGLIAFRELKEAGFDVHLFERDNVPGGNWHYTEETAPDAPIPNRDISVGDYIPSLPPKGVNFPYTEVYRNVKENAERKREHRGPKPIWDSLTSNTPAPIQQVRQHPWPVGTPWALHNRQLQGYVRAFASFHGVNSNDDNPAVSYNTRVELAEKHYGKDGQEDGWILTTKSLVDLTKQTLQAVWNKEHFDAIVVATGRYNGPNVPNIPGMKSIANQFPSHIQHSRQYRRSTPFSNKTVLLVGAGTSGVEISRELAVYAKEVYFSIRVRPIPRSPQVDFLSRIPSNVTIVGEIKQFKPSTSTFNNTQIELVNGTILTGIDHILLATGYRYSYPFLPIYHNSTLGVNDTAPIDGVQPIVTDGTHLRSLHLDAFYIPDPTLGFINANWGTPQSFTYAEFAALAMAKTWAGKADLPSTKELWRRYNKEYKERRGYGRHFQFLTNAQAHDVLRYYQGWLNSAAVKYGGKQVRWPRMRPLMADLIGLPTQIDDLSKE</sequence>
<dbReference type="SUPFAM" id="SSF51905">
    <property type="entry name" value="FAD/NAD(P)-binding domain"/>
    <property type="match status" value="2"/>
</dbReference>
<evidence type="ECO:0000256" key="5">
    <source>
        <dbReference type="ARBA" id="ARBA00023002"/>
    </source>
</evidence>
<dbReference type="InterPro" id="IPR020946">
    <property type="entry name" value="Flavin_mOase-like"/>
</dbReference>
<keyword evidence="4" id="KW-0521">NADP</keyword>
<dbReference type="Pfam" id="PF13450">
    <property type="entry name" value="NAD_binding_8"/>
    <property type="match status" value="1"/>
</dbReference>
<keyword evidence="9" id="KW-1185">Reference proteome</keyword>
<evidence type="ECO:0000313" key="8">
    <source>
        <dbReference type="EMBL" id="KJA15537.1"/>
    </source>
</evidence>
<keyword evidence="7" id="KW-0732">Signal</keyword>
<dbReference type="InterPro" id="IPR000960">
    <property type="entry name" value="Flavin_mOase"/>
</dbReference>
<dbReference type="EMBL" id="KN817642">
    <property type="protein sequence ID" value="KJA15537.1"/>
    <property type="molecule type" value="Genomic_DNA"/>
</dbReference>
<feature type="chain" id="PRO_5002262888" evidence="7">
    <location>
        <begin position="20"/>
        <end position="544"/>
    </location>
</feature>
<dbReference type="InterPro" id="IPR036188">
    <property type="entry name" value="FAD/NAD-bd_sf"/>
</dbReference>
<evidence type="ECO:0000256" key="6">
    <source>
        <dbReference type="SAM" id="MobiDB-lite"/>
    </source>
</evidence>
<proteinExistence type="inferred from homology"/>
<reference evidence="9" key="1">
    <citation type="submission" date="2014-04" db="EMBL/GenBank/DDBJ databases">
        <title>Evolutionary Origins and Diversification of the Mycorrhizal Mutualists.</title>
        <authorList>
            <consortium name="DOE Joint Genome Institute"/>
            <consortium name="Mycorrhizal Genomics Consortium"/>
            <person name="Kohler A."/>
            <person name="Kuo A."/>
            <person name="Nagy L.G."/>
            <person name="Floudas D."/>
            <person name="Copeland A."/>
            <person name="Barry K.W."/>
            <person name="Cichocki N."/>
            <person name="Veneault-Fourrey C."/>
            <person name="LaButti K."/>
            <person name="Lindquist E.A."/>
            <person name="Lipzen A."/>
            <person name="Lundell T."/>
            <person name="Morin E."/>
            <person name="Murat C."/>
            <person name="Riley R."/>
            <person name="Ohm R."/>
            <person name="Sun H."/>
            <person name="Tunlid A."/>
            <person name="Henrissat B."/>
            <person name="Grigoriev I.V."/>
            <person name="Hibbett D.S."/>
            <person name="Martin F."/>
        </authorList>
    </citation>
    <scope>NUCLEOTIDE SEQUENCE [LARGE SCALE GENOMIC DNA]</scope>
    <source>
        <strain evidence="9">FD-334 SS-4</strain>
    </source>
</reference>
<feature type="signal peptide" evidence="7">
    <location>
        <begin position="1"/>
        <end position="19"/>
    </location>
</feature>
<dbReference type="STRING" id="945553.A0A0D2KLP2"/>
<dbReference type="PRINTS" id="PR00370">
    <property type="entry name" value="FMOXYGENASE"/>
</dbReference>
<keyword evidence="3" id="KW-0274">FAD</keyword>
<evidence type="ECO:0000256" key="1">
    <source>
        <dbReference type="ARBA" id="ARBA00009183"/>
    </source>
</evidence>
<keyword evidence="2" id="KW-0285">Flavoprotein</keyword>
<name>A0A0D2KLP2_HYPSF</name>
<comment type="similarity">
    <text evidence="1">Belongs to the FMO family.</text>
</comment>
<dbReference type="OrthoDB" id="66881at2759"/>
<dbReference type="GO" id="GO:0050661">
    <property type="term" value="F:NADP binding"/>
    <property type="evidence" value="ECO:0007669"/>
    <property type="project" value="InterPro"/>
</dbReference>
<evidence type="ECO:0000313" key="9">
    <source>
        <dbReference type="Proteomes" id="UP000054270"/>
    </source>
</evidence>
<dbReference type="GO" id="GO:0004499">
    <property type="term" value="F:N,N-dimethylaniline monooxygenase activity"/>
    <property type="evidence" value="ECO:0007669"/>
    <property type="project" value="InterPro"/>
</dbReference>
<feature type="region of interest" description="Disordered" evidence="6">
    <location>
        <begin position="128"/>
        <end position="148"/>
    </location>
</feature>
<dbReference type="InterPro" id="IPR050346">
    <property type="entry name" value="FMO-like"/>
</dbReference>
<organism evidence="8 9">
    <name type="scientific">Hypholoma sublateritium (strain FD-334 SS-4)</name>
    <dbReference type="NCBI Taxonomy" id="945553"/>
    <lineage>
        <taxon>Eukaryota</taxon>
        <taxon>Fungi</taxon>
        <taxon>Dikarya</taxon>
        <taxon>Basidiomycota</taxon>
        <taxon>Agaricomycotina</taxon>
        <taxon>Agaricomycetes</taxon>
        <taxon>Agaricomycetidae</taxon>
        <taxon>Agaricales</taxon>
        <taxon>Agaricineae</taxon>
        <taxon>Strophariaceae</taxon>
        <taxon>Hypholoma</taxon>
    </lineage>
</organism>
<keyword evidence="5" id="KW-0560">Oxidoreductase</keyword>
<evidence type="ECO:0000256" key="3">
    <source>
        <dbReference type="ARBA" id="ARBA00022827"/>
    </source>
</evidence>
<gene>
    <name evidence="8" type="ORF">HYPSUDRAFT_149012</name>
</gene>
<dbReference type="Proteomes" id="UP000054270">
    <property type="component" value="Unassembled WGS sequence"/>
</dbReference>